<evidence type="ECO:0000256" key="3">
    <source>
        <dbReference type="ARBA" id="ARBA00022679"/>
    </source>
</evidence>
<dbReference type="PANTHER" id="PTHR36699">
    <property type="entry name" value="LD-TRANSPEPTIDASE"/>
    <property type="match status" value="1"/>
</dbReference>
<name>A0A5L4DFI7_CAMUP</name>
<dbReference type="SUPFAM" id="SSF141523">
    <property type="entry name" value="L,D-transpeptidase catalytic domain-like"/>
    <property type="match status" value="1"/>
</dbReference>
<dbReference type="GO" id="GO:0071555">
    <property type="term" value="P:cell wall organization"/>
    <property type="evidence" value="ECO:0007669"/>
    <property type="project" value="UniProtKB-UniRule"/>
</dbReference>
<evidence type="ECO:0000313" key="10">
    <source>
        <dbReference type="EMBL" id="EAJ7104397.1"/>
    </source>
</evidence>
<organism evidence="10">
    <name type="scientific">Campylobacter upsaliensis</name>
    <dbReference type="NCBI Taxonomy" id="28080"/>
    <lineage>
        <taxon>Bacteria</taxon>
        <taxon>Pseudomonadati</taxon>
        <taxon>Campylobacterota</taxon>
        <taxon>Epsilonproteobacteria</taxon>
        <taxon>Campylobacterales</taxon>
        <taxon>Campylobacteraceae</taxon>
        <taxon>Campylobacter</taxon>
    </lineage>
</organism>
<dbReference type="UniPathway" id="UPA00219"/>
<evidence type="ECO:0000256" key="4">
    <source>
        <dbReference type="ARBA" id="ARBA00022960"/>
    </source>
</evidence>
<feature type="active site" description="Nucleophile" evidence="7">
    <location>
        <position position="173"/>
    </location>
</feature>
<keyword evidence="8" id="KW-0732">Signal</keyword>
<accession>A0A5L4DFI7</accession>
<evidence type="ECO:0000256" key="8">
    <source>
        <dbReference type="SAM" id="SignalP"/>
    </source>
</evidence>
<dbReference type="InterPro" id="IPR038063">
    <property type="entry name" value="Transpep_catalytic_dom"/>
</dbReference>
<reference evidence="10" key="1">
    <citation type="submission" date="2018-05" db="EMBL/GenBank/DDBJ databases">
        <authorList>
            <consortium name="PulseNet: The National Subtyping Network for Foodborne Disease Surveillance"/>
            <person name="Tarr C.L."/>
            <person name="Trees E."/>
            <person name="Katz L.S."/>
            <person name="Carleton-Romer H.A."/>
            <person name="Stroika S."/>
            <person name="Kucerova Z."/>
            <person name="Roache K.F."/>
            <person name="Sabol A.L."/>
            <person name="Besser J."/>
            <person name="Gerner-Smidt P."/>
        </authorList>
    </citation>
    <scope>NUCLEOTIDE SEQUENCE</scope>
    <source>
        <strain evidence="10">D2813</strain>
    </source>
</reference>
<keyword evidence="4 7" id="KW-0133">Cell shape</keyword>
<evidence type="ECO:0000256" key="6">
    <source>
        <dbReference type="ARBA" id="ARBA00023316"/>
    </source>
</evidence>
<evidence type="ECO:0000256" key="7">
    <source>
        <dbReference type="PROSITE-ProRule" id="PRU01373"/>
    </source>
</evidence>
<dbReference type="EMBL" id="AACABH010000008">
    <property type="protein sequence ID" value="EAJ7104397.1"/>
    <property type="molecule type" value="Genomic_DNA"/>
</dbReference>
<dbReference type="PROSITE" id="PS52029">
    <property type="entry name" value="LD_TPASE"/>
    <property type="match status" value="1"/>
</dbReference>
<evidence type="ECO:0000256" key="1">
    <source>
        <dbReference type="ARBA" id="ARBA00004752"/>
    </source>
</evidence>
<dbReference type="GO" id="GO:0016740">
    <property type="term" value="F:transferase activity"/>
    <property type="evidence" value="ECO:0007669"/>
    <property type="project" value="UniProtKB-KW"/>
</dbReference>
<comment type="pathway">
    <text evidence="1 7">Cell wall biogenesis; peptidoglycan biosynthesis.</text>
</comment>
<keyword evidence="3" id="KW-0808">Transferase</keyword>
<dbReference type="InterPro" id="IPR054516">
    <property type="entry name" value="Csd6-like_dimerization"/>
</dbReference>
<gene>
    <name evidence="10" type="ORF">YZ54_02605</name>
</gene>
<evidence type="ECO:0000256" key="5">
    <source>
        <dbReference type="ARBA" id="ARBA00022984"/>
    </source>
</evidence>
<comment type="caution">
    <text evidence="10">The sequence shown here is derived from an EMBL/GenBank/DDBJ whole genome shotgun (WGS) entry which is preliminary data.</text>
</comment>
<proteinExistence type="inferred from homology"/>
<keyword evidence="5 7" id="KW-0573">Peptidoglycan synthesis</keyword>
<comment type="similarity">
    <text evidence="2">Belongs to the YkuD family.</text>
</comment>
<dbReference type="CDD" id="cd16913">
    <property type="entry name" value="YkuD_like"/>
    <property type="match status" value="1"/>
</dbReference>
<feature type="signal peptide" evidence="8">
    <location>
        <begin position="1"/>
        <end position="17"/>
    </location>
</feature>
<evidence type="ECO:0000256" key="2">
    <source>
        <dbReference type="ARBA" id="ARBA00005992"/>
    </source>
</evidence>
<dbReference type="Pfam" id="PF22401">
    <property type="entry name" value="Csd6-like_dimeriz"/>
    <property type="match status" value="1"/>
</dbReference>
<dbReference type="Gene3D" id="2.40.440.10">
    <property type="entry name" value="L,D-transpeptidase catalytic domain-like"/>
    <property type="match status" value="1"/>
</dbReference>
<dbReference type="InterPro" id="IPR056203">
    <property type="entry name" value="Cds6_C"/>
</dbReference>
<dbReference type="GO" id="GO:0008360">
    <property type="term" value="P:regulation of cell shape"/>
    <property type="evidence" value="ECO:0007669"/>
    <property type="project" value="UniProtKB-UniRule"/>
</dbReference>
<dbReference type="AlphaFoldDB" id="A0A5L4DFI7"/>
<dbReference type="InterPro" id="IPR005490">
    <property type="entry name" value="LD_TPept_cat_dom"/>
</dbReference>
<feature type="chain" id="PRO_5030132208" evidence="8">
    <location>
        <begin position="18"/>
        <end position="324"/>
    </location>
</feature>
<dbReference type="Pfam" id="PF03734">
    <property type="entry name" value="YkuD"/>
    <property type="match status" value="1"/>
</dbReference>
<dbReference type="GO" id="GO:0009252">
    <property type="term" value="P:peptidoglycan biosynthetic process"/>
    <property type="evidence" value="ECO:0007669"/>
    <property type="project" value="UniProtKB-UniPathway"/>
</dbReference>
<evidence type="ECO:0000259" key="9">
    <source>
        <dbReference type="PROSITE" id="PS52029"/>
    </source>
</evidence>
<sequence length="324" mass="37409">MLRFLLVFMAFLSSLCASDLVKIYLNNGLDAVGAAIERELGNKDFWLEELGDKNLSLGYYTQDVMIVKTNKNDKILKVFSYTNGKIKKEFEQKEVITGLMGDKEKEGDLKTPVGFYELGMKFSPGDQYYGPFAFATSYPNLLDKVQDKTGGGIWIHGYPLDGTRLDEFKTRGCIALFNDKLEDFAKVVAGKKVYVLTEEKDKVSAKKEEIASLMADLFAWKYAWTVSDVNAYLAFYDEKDFKRFDKSSFSQFASMKKIIFARKEHKIIKFSNINISPYPNLKDEKMYRISFYEDYYTKNYQFKGNKILYVKLDKKGKMKILAEQ</sequence>
<protein>
    <submittedName>
        <fullName evidence="10">Murein L,D-transpeptidase</fullName>
    </submittedName>
</protein>
<feature type="active site" description="Proton donor/acceptor" evidence="7">
    <location>
        <position position="156"/>
    </location>
</feature>
<dbReference type="GO" id="GO:0004180">
    <property type="term" value="F:carboxypeptidase activity"/>
    <property type="evidence" value="ECO:0007669"/>
    <property type="project" value="UniProtKB-ARBA"/>
</dbReference>
<keyword evidence="6 7" id="KW-0961">Cell wall biogenesis/degradation</keyword>
<dbReference type="PANTHER" id="PTHR36699:SF1">
    <property type="entry name" value="L,D-TRANSPEPTIDASE YAFK-RELATED"/>
    <property type="match status" value="1"/>
</dbReference>
<dbReference type="Pfam" id="PF24125">
    <property type="entry name" value="Cds6_C"/>
    <property type="match status" value="1"/>
</dbReference>
<feature type="domain" description="L,D-TPase catalytic" evidence="9">
    <location>
        <begin position="65"/>
        <end position="196"/>
    </location>
</feature>